<protein>
    <submittedName>
        <fullName evidence="1">Uncharacterized protein</fullName>
    </submittedName>
</protein>
<sequence length="124" mass="14189">MAGRWSTSTFRQWLGLDVAYTTSSIWASSIPVPRWPSQLTATANPSRWWVPRRLMRWPELDFSILDDVVWSLVTAFESVALVSINERKEGRKEVLSSLEEVPTIFLAVLLPGDDVIRGGVWWRS</sequence>
<gene>
    <name evidence="1" type="ORF">SVIM_LOCUS145498</name>
</gene>
<accession>A0A6N2KWN7</accession>
<reference evidence="1" key="1">
    <citation type="submission" date="2019-03" db="EMBL/GenBank/DDBJ databases">
        <authorList>
            <person name="Mank J."/>
            <person name="Almeida P."/>
        </authorList>
    </citation>
    <scope>NUCLEOTIDE SEQUENCE</scope>
    <source>
        <strain evidence="1">78183</strain>
    </source>
</reference>
<dbReference type="AlphaFoldDB" id="A0A6N2KWN7"/>
<organism evidence="1">
    <name type="scientific">Salix viminalis</name>
    <name type="common">Common osier</name>
    <name type="synonym">Basket willow</name>
    <dbReference type="NCBI Taxonomy" id="40686"/>
    <lineage>
        <taxon>Eukaryota</taxon>
        <taxon>Viridiplantae</taxon>
        <taxon>Streptophyta</taxon>
        <taxon>Embryophyta</taxon>
        <taxon>Tracheophyta</taxon>
        <taxon>Spermatophyta</taxon>
        <taxon>Magnoliopsida</taxon>
        <taxon>eudicotyledons</taxon>
        <taxon>Gunneridae</taxon>
        <taxon>Pentapetalae</taxon>
        <taxon>rosids</taxon>
        <taxon>fabids</taxon>
        <taxon>Malpighiales</taxon>
        <taxon>Salicaceae</taxon>
        <taxon>Saliceae</taxon>
        <taxon>Salix</taxon>
    </lineage>
</organism>
<dbReference type="EMBL" id="CAADRP010000835">
    <property type="protein sequence ID" value="VFU32716.1"/>
    <property type="molecule type" value="Genomic_DNA"/>
</dbReference>
<name>A0A6N2KWN7_SALVM</name>
<proteinExistence type="predicted"/>
<evidence type="ECO:0000313" key="1">
    <source>
        <dbReference type="EMBL" id="VFU32716.1"/>
    </source>
</evidence>